<dbReference type="InterPro" id="IPR028098">
    <property type="entry name" value="Glyco_trans_4-like_N"/>
</dbReference>
<dbReference type="Gene3D" id="3.40.50.2000">
    <property type="entry name" value="Glycogen Phosphorylase B"/>
    <property type="match status" value="2"/>
</dbReference>
<proteinExistence type="predicted"/>
<dbReference type="STRING" id="1817758.A2150_04825"/>
<dbReference type="Proteomes" id="UP000177925">
    <property type="component" value="Unassembled WGS sequence"/>
</dbReference>
<dbReference type="Pfam" id="PF13579">
    <property type="entry name" value="Glyco_trans_4_4"/>
    <property type="match status" value="1"/>
</dbReference>
<comment type="caution">
    <text evidence="2">The sequence shown here is derived from an EMBL/GenBank/DDBJ whole genome shotgun (WGS) entry which is preliminary data.</text>
</comment>
<gene>
    <name evidence="2" type="ORF">A2150_04825</name>
</gene>
<sequence length="358" mass="39121">MPAHPKRVLWWGRFDPEYSRNRILRDAFTALGWESRAFRPLASALGALEARLRWLPTPELVFVPCFRQRDIAAARRFSRARGVPLLVDPLISAYDKQVSERAKFPEQSPPARRLLRWEQGLLQSADAVLADTPAHARFFGETLGVPATKLHVVPVGAEESLFRPAPHPPNEPIEVLFFGSFLALQAPEVIIAAARRYRGPPVRWRLIGRGPLLAGCRALAAGLADVEFQDWLPYAQLPGAIQRADILLGVFGASAKAGRVIPNKVFQALACGQPLITRAAPAYPTELAADPASGIAWVPPNDPAALADAVQALAERPDRLSDLGARARKSYERYFSAGRIVADLGAALAALRLIPARE</sequence>
<evidence type="ECO:0000313" key="3">
    <source>
        <dbReference type="Proteomes" id="UP000177925"/>
    </source>
</evidence>
<dbReference type="SUPFAM" id="SSF53756">
    <property type="entry name" value="UDP-Glycosyltransferase/glycogen phosphorylase"/>
    <property type="match status" value="1"/>
</dbReference>
<name>A0A1F6TGV8_9PROT</name>
<dbReference type="GO" id="GO:0016757">
    <property type="term" value="F:glycosyltransferase activity"/>
    <property type="evidence" value="ECO:0007669"/>
    <property type="project" value="UniProtKB-ARBA"/>
</dbReference>
<dbReference type="EMBL" id="MFSS01000028">
    <property type="protein sequence ID" value="OGI44351.1"/>
    <property type="molecule type" value="Genomic_DNA"/>
</dbReference>
<organism evidence="2 3">
    <name type="scientific">Candidatus Muproteobacteria bacterium RBG_16_64_11</name>
    <dbReference type="NCBI Taxonomy" id="1817758"/>
    <lineage>
        <taxon>Bacteria</taxon>
        <taxon>Pseudomonadati</taxon>
        <taxon>Pseudomonadota</taxon>
        <taxon>Candidatus Muproteobacteria</taxon>
    </lineage>
</organism>
<protein>
    <recommendedName>
        <fullName evidence="1">Glycosyltransferase subfamily 4-like N-terminal domain-containing protein</fullName>
    </recommendedName>
</protein>
<evidence type="ECO:0000259" key="1">
    <source>
        <dbReference type="Pfam" id="PF13579"/>
    </source>
</evidence>
<evidence type="ECO:0000313" key="2">
    <source>
        <dbReference type="EMBL" id="OGI44351.1"/>
    </source>
</evidence>
<accession>A0A1F6TGV8</accession>
<dbReference type="Pfam" id="PF13692">
    <property type="entry name" value="Glyco_trans_1_4"/>
    <property type="match status" value="1"/>
</dbReference>
<dbReference type="PANTHER" id="PTHR12526">
    <property type="entry name" value="GLYCOSYLTRANSFERASE"/>
    <property type="match status" value="1"/>
</dbReference>
<feature type="domain" description="Glycosyltransferase subfamily 4-like N-terminal" evidence="1">
    <location>
        <begin position="32"/>
        <end position="156"/>
    </location>
</feature>
<dbReference type="AlphaFoldDB" id="A0A1F6TGV8"/>
<reference evidence="2 3" key="1">
    <citation type="journal article" date="2016" name="Nat. Commun.">
        <title>Thousands of microbial genomes shed light on interconnected biogeochemical processes in an aquifer system.</title>
        <authorList>
            <person name="Anantharaman K."/>
            <person name="Brown C.T."/>
            <person name="Hug L.A."/>
            <person name="Sharon I."/>
            <person name="Castelle C.J."/>
            <person name="Probst A.J."/>
            <person name="Thomas B.C."/>
            <person name="Singh A."/>
            <person name="Wilkins M.J."/>
            <person name="Karaoz U."/>
            <person name="Brodie E.L."/>
            <person name="Williams K.H."/>
            <person name="Hubbard S.S."/>
            <person name="Banfield J.F."/>
        </authorList>
    </citation>
    <scope>NUCLEOTIDE SEQUENCE [LARGE SCALE GENOMIC DNA]</scope>
</reference>